<dbReference type="PROSITE" id="PS51257">
    <property type="entry name" value="PROKAR_LIPOPROTEIN"/>
    <property type="match status" value="1"/>
</dbReference>
<keyword evidence="3" id="KW-1185">Reference proteome</keyword>
<organism evidence="2 3">
    <name type="scientific">Methanolacinia petrolearia (strain DSM 11571 / OCM 486 / SEBR 4847)</name>
    <name type="common">Methanoplanus petrolearius</name>
    <dbReference type="NCBI Taxonomy" id="679926"/>
    <lineage>
        <taxon>Archaea</taxon>
        <taxon>Methanobacteriati</taxon>
        <taxon>Methanobacteriota</taxon>
        <taxon>Stenosarchaea group</taxon>
        <taxon>Methanomicrobia</taxon>
        <taxon>Methanomicrobiales</taxon>
        <taxon>Methanomicrobiaceae</taxon>
        <taxon>Methanolacinia</taxon>
    </lineage>
</organism>
<evidence type="ECO:0000256" key="1">
    <source>
        <dbReference type="SAM" id="Coils"/>
    </source>
</evidence>
<dbReference type="HOGENOM" id="CLU_049283_0_0_2"/>
<dbReference type="eggNOG" id="arCOG03450">
    <property type="taxonomic scope" value="Archaea"/>
</dbReference>
<dbReference type="EMBL" id="CP002117">
    <property type="protein sequence ID" value="ADN36319.1"/>
    <property type="molecule type" value="Genomic_DNA"/>
</dbReference>
<accession>E1RGM4</accession>
<gene>
    <name evidence="2" type="ordered locus">Mpet_1562</name>
</gene>
<dbReference type="PANTHER" id="PTHR39327:SF1">
    <property type="entry name" value="BLR5470 PROTEIN"/>
    <property type="match status" value="1"/>
</dbReference>
<dbReference type="RefSeq" id="WP_013329496.1">
    <property type="nucleotide sequence ID" value="NC_014507.1"/>
</dbReference>
<dbReference type="GeneID" id="9744033"/>
<dbReference type="STRING" id="679926.Mpet_1562"/>
<keyword evidence="1" id="KW-0175">Coiled coil</keyword>
<dbReference type="InterPro" id="IPR010319">
    <property type="entry name" value="Transglutaminase-like_Cys_pept"/>
</dbReference>
<dbReference type="AlphaFoldDB" id="E1RGM4"/>
<reference evidence="2 3" key="1">
    <citation type="journal article" date="2010" name="Stand. Genomic Sci.">
        <title>Complete genome sequence of Methanoplanus petrolearius type strain (SEBR 4847).</title>
        <authorList>
            <person name="Brambilla E."/>
            <person name="Djao O.D."/>
            <person name="Daligault H."/>
            <person name="Lapidus A."/>
            <person name="Lucas S."/>
            <person name="Hammon N."/>
            <person name="Nolan M."/>
            <person name="Tice H."/>
            <person name="Cheng J.F."/>
            <person name="Han C."/>
            <person name="Tapia R."/>
            <person name="Goodwin L."/>
            <person name="Pitluck S."/>
            <person name="Liolios K."/>
            <person name="Ivanova N."/>
            <person name="Mavromatis K."/>
            <person name="Mikhailova N."/>
            <person name="Pati A."/>
            <person name="Chen A."/>
            <person name="Palaniappan K."/>
            <person name="Land M."/>
            <person name="Hauser L."/>
            <person name="Chang Y.J."/>
            <person name="Jeffries C.D."/>
            <person name="Rohde M."/>
            <person name="Spring S."/>
            <person name="Sikorski J."/>
            <person name="Goker M."/>
            <person name="Woyke T."/>
            <person name="Bristow J."/>
            <person name="Eisen J.A."/>
            <person name="Markowitz V."/>
            <person name="Hugenholtz P."/>
            <person name="Kyrpides N.C."/>
            <person name="Klenk H.P."/>
        </authorList>
    </citation>
    <scope>NUCLEOTIDE SEQUENCE [LARGE SCALE GENOMIC DNA]</scope>
    <source>
        <strain evidence="3">DSM 11571 / OCM 486 / SEBR 4847</strain>
    </source>
</reference>
<sequence length="369" mass="42492" precursor="true">MSRVKYGIILILVLVFVLLTSGCSNSFFHFSDADYPSIDHGNAAPEYVTIEDTFSFQNSEISIKYSVDKVLYEDAKNTDKYVYLYENISDEEWTSEYYRSFVYSEYMDEVYEAILGSLRKVKDQLSLDNDEYAELISVYVQSIPYLTDRNDTDPKYPVETVYEDSGDCDDKSILLAGLLLKEGYDVALLEYDSEEHMNVGIKSNGCEYRDTGYAAIESTDVNLIGWEKLEIGDGEMLDSDPLVITFDNEGGLYYTACSQVQKIYNIFERKALTCEELSSQIEQEEAELATLKNEIDSMSNQLDQMRRSGDISGYNKNVPVYNSKVNSYNSRSQSLQSVVDRYNECVEVHNWILEHQYDRKGLYQYVLYM</sequence>
<dbReference type="KEGG" id="mpi:Mpet_1562"/>
<feature type="coiled-coil region" evidence="1">
    <location>
        <begin position="267"/>
        <end position="308"/>
    </location>
</feature>
<dbReference type="Gene3D" id="3.10.620.30">
    <property type="match status" value="1"/>
</dbReference>
<evidence type="ECO:0000313" key="3">
    <source>
        <dbReference type="Proteomes" id="UP000006565"/>
    </source>
</evidence>
<evidence type="ECO:0008006" key="4">
    <source>
        <dbReference type="Google" id="ProtNLM"/>
    </source>
</evidence>
<dbReference type="OrthoDB" id="110514at2157"/>
<dbReference type="Proteomes" id="UP000006565">
    <property type="component" value="Chromosome"/>
</dbReference>
<proteinExistence type="predicted"/>
<dbReference type="PANTHER" id="PTHR39327">
    <property type="match status" value="1"/>
</dbReference>
<protein>
    <recommendedName>
        <fullName evidence="4">Transglutaminase-like domain-containing protein</fullName>
    </recommendedName>
</protein>
<evidence type="ECO:0000313" key="2">
    <source>
        <dbReference type="EMBL" id="ADN36319.1"/>
    </source>
</evidence>
<name>E1RGM4_METP4</name>